<dbReference type="EMBL" id="JARIHO010000073">
    <property type="protein sequence ID" value="KAJ7312289.1"/>
    <property type="molecule type" value="Genomic_DNA"/>
</dbReference>
<name>A0AAD7ED84_9AGAR</name>
<organism evidence="2 3">
    <name type="scientific">Mycena albidolilacea</name>
    <dbReference type="NCBI Taxonomy" id="1033008"/>
    <lineage>
        <taxon>Eukaryota</taxon>
        <taxon>Fungi</taxon>
        <taxon>Dikarya</taxon>
        <taxon>Basidiomycota</taxon>
        <taxon>Agaricomycotina</taxon>
        <taxon>Agaricomycetes</taxon>
        <taxon>Agaricomycetidae</taxon>
        <taxon>Agaricales</taxon>
        <taxon>Marasmiineae</taxon>
        <taxon>Mycenaceae</taxon>
        <taxon>Mycena</taxon>
    </lineage>
</organism>
<proteinExistence type="predicted"/>
<gene>
    <name evidence="2" type="ORF">DFH08DRAFT_822326</name>
</gene>
<protein>
    <submittedName>
        <fullName evidence="2">Uncharacterized protein</fullName>
    </submittedName>
</protein>
<feature type="region of interest" description="Disordered" evidence="1">
    <location>
        <begin position="1"/>
        <end position="33"/>
    </location>
</feature>
<sequence length="505" mass="55506">MRGGGAAFGKFVDEERGSEDSDDTLRGTAFGEEGATTARGSVDVLKAGLLRPCDMAGKRDEAKARRVRCGDVTWDGSGDRWRLKNSQSFCRVFQTDVTRVLNQALRQDPGKRQNPKPDVETEAIPRACHQVPGVGRLDFEETSREMHYWQPEDMFSRCNHHDQKGPAHNPVPSTQPASPSLAGEFLPHSDHLSAHYSRLESPLDSALATLTLIRDSSPSTALPAFTGHMTEVLHTLCRHAPLAPSLDTLGPTVPPPPTPTPVPKSATYAPVTACTAADHVEPLTVTNAPQSHSKRAERQPQSPDLVFRFDRFPFIRPPLKFRPHPAQMYIAIKEKSISGDLSLPSIRWTTKGNLTFTFRHDEKFTPAGAMALAPAIWALIRPQFKLPKNHPGHRYEPHADHGSHWHTVVIHAVPICPITNPNPTIGDGPDAIREETVSAARGWLRDIDIKDASLMCSDTDLPTRQSAPLRLSLAHREDADSLIQNGALVLGSRCRVSQYVAKPPS</sequence>
<evidence type="ECO:0000313" key="3">
    <source>
        <dbReference type="Proteomes" id="UP001218218"/>
    </source>
</evidence>
<accession>A0AAD7ED84</accession>
<comment type="caution">
    <text evidence="2">The sequence shown here is derived from an EMBL/GenBank/DDBJ whole genome shotgun (WGS) entry which is preliminary data.</text>
</comment>
<reference evidence="2" key="1">
    <citation type="submission" date="2023-03" db="EMBL/GenBank/DDBJ databases">
        <title>Massive genome expansion in bonnet fungi (Mycena s.s.) driven by repeated elements and novel gene families across ecological guilds.</title>
        <authorList>
            <consortium name="Lawrence Berkeley National Laboratory"/>
            <person name="Harder C.B."/>
            <person name="Miyauchi S."/>
            <person name="Viragh M."/>
            <person name="Kuo A."/>
            <person name="Thoen E."/>
            <person name="Andreopoulos B."/>
            <person name="Lu D."/>
            <person name="Skrede I."/>
            <person name="Drula E."/>
            <person name="Henrissat B."/>
            <person name="Morin E."/>
            <person name="Kohler A."/>
            <person name="Barry K."/>
            <person name="LaButti K."/>
            <person name="Morin E."/>
            <person name="Salamov A."/>
            <person name="Lipzen A."/>
            <person name="Mereny Z."/>
            <person name="Hegedus B."/>
            <person name="Baldrian P."/>
            <person name="Stursova M."/>
            <person name="Weitz H."/>
            <person name="Taylor A."/>
            <person name="Grigoriev I.V."/>
            <person name="Nagy L.G."/>
            <person name="Martin F."/>
            <person name="Kauserud H."/>
        </authorList>
    </citation>
    <scope>NUCLEOTIDE SEQUENCE</scope>
    <source>
        <strain evidence="2">CBHHK002</strain>
    </source>
</reference>
<keyword evidence="3" id="KW-1185">Reference proteome</keyword>
<dbReference type="AlphaFoldDB" id="A0AAD7ED84"/>
<dbReference type="Proteomes" id="UP001218218">
    <property type="component" value="Unassembled WGS sequence"/>
</dbReference>
<feature type="compositionally biased region" description="Basic and acidic residues" evidence="1">
    <location>
        <begin position="11"/>
        <end position="25"/>
    </location>
</feature>
<feature type="region of interest" description="Disordered" evidence="1">
    <location>
        <begin position="158"/>
        <end position="186"/>
    </location>
</feature>
<evidence type="ECO:0000313" key="2">
    <source>
        <dbReference type="EMBL" id="KAJ7312289.1"/>
    </source>
</evidence>
<evidence type="ECO:0000256" key="1">
    <source>
        <dbReference type="SAM" id="MobiDB-lite"/>
    </source>
</evidence>